<dbReference type="Proteomes" id="UP001479436">
    <property type="component" value="Unassembled WGS sequence"/>
</dbReference>
<gene>
    <name evidence="1" type="ORF">K7432_007281</name>
</gene>
<protein>
    <recommendedName>
        <fullName evidence="3">Alcohol acetyltransferase</fullName>
    </recommendedName>
</protein>
<keyword evidence="2" id="KW-1185">Reference proteome</keyword>
<sequence length="470" mass="52962">MTTSERELRSTGPMENWSVSRHLEDFYFGVTSFVKLSSPTSKVTRGLLHGRLVEAVKETFWSNFNFRTTIDFPSGKFLTLSPGETPIDITWYERNEENAIDSVLEAEVNKKFPDDQPLWRVWAVASDVEFETFEIGVTVHHAFADGLSSANLLHTFIRAFLASEKEETSLSEGPVIITYDPHTDAQKNELSSSVHTILPNSKPSIGVLLKEIATKILLPKFLRPKDMYWSGTKDLDLQTIQQISAKPKQYPTKIKSLSIPLDSLSQKCKLHGTTIHGALSTAAILATHVFKPTQPLKFATPINLRSHCEPPLSNDSIGVYVSELSTTHAPPKENPNLEEFWPMAIQFKEQLKGSLEPAIYTIGLMEYISDFQKFLHTERDSLVHVNGHKGSLEISNLGKQDWKDLPKTQFEIEELGFAQSTSVLSPVFTISAITWKNSCKLILSYLLDVNEAEKVTKFWTEFETILRSIS</sequence>
<evidence type="ECO:0008006" key="3">
    <source>
        <dbReference type="Google" id="ProtNLM"/>
    </source>
</evidence>
<evidence type="ECO:0000313" key="1">
    <source>
        <dbReference type="EMBL" id="KAK9712214.1"/>
    </source>
</evidence>
<dbReference type="SUPFAM" id="SSF52777">
    <property type="entry name" value="CoA-dependent acyltransferases"/>
    <property type="match status" value="2"/>
</dbReference>
<dbReference type="InterPro" id="IPR010828">
    <property type="entry name" value="Atf2/Sli1-like"/>
</dbReference>
<accession>A0ABR2W0B3</accession>
<dbReference type="EMBL" id="JASJQH010007229">
    <property type="protein sequence ID" value="KAK9712214.1"/>
    <property type="molecule type" value="Genomic_DNA"/>
</dbReference>
<dbReference type="PANTHER" id="PTHR28037:SF1">
    <property type="entry name" value="ALCOHOL O-ACETYLTRANSFERASE 1-RELATED"/>
    <property type="match status" value="1"/>
</dbReference>
<dbReference type="InterPro" id="IPR052058">
    <property type="entry name" value="Alcohol_O-acetyltransferase"/>
</dbReference>
<dbReference type="InterPro" id="IPR023213">
    <property type="entry name" value="CAT-like_dom_sf"/>
</dbReference>
<dbReference type="Pfam" id="PF07247">
    <property type="entry name" value="AATase"/>
    <property type="match status" value="1"/>
</dbReference>
<dbReference type="PANTHER" id="PTHR28037">
    <property type="entry name" value="ALCOHOL O-ACETYLTRANSFERASE 1-RELATED"/>
    <property type="match status" value="1"/>
</dbReference>
<evidence type="ECO:0000313" key="2">
    <source>
        <dbReference type="Proteomes" id="UP001479436"/>
    </source>
</evidence>
<reference evidence="1 2" key="1">
    <citation type="submission" date="2023-04" db="EMBL/GenBank/DDBJ databases">
        <title>Genome of Basidiobolus ranarum AG-B5.</title>
        <authorList>
            <person name="Stajich J.E."/>
            <person name="Carter-House D."/>
            <person name="Gryganskyi A."/>
        </authorList>
    </citation>
    <scope>NUCLEOTIDE SEQUENCE [LARGE SCALE GENOMIC DNA]</scope>
    <source>
        <strain evidence="1 2">AG-B5</strain>
    </source>
</reference>
<comment type="caution">
    <text evidence="1">The sequence shown here is derived from an EMBL/GenBank/DDBJ whole genome shotgun (WGS) entry which is preliminary data.</text>
</comment>
<name>A0ABR2W0B3_9FUNG</name>
<organism evidence="1 2">
    <name type="scientific">Basidiobolus ranarum</name>
    <dbReference type="NCBI Taxonomy" id="34480"/>
    <lineage>
        <taxon>Eukaryota</taxon>
        <taxon>Fungi</taxon>
        <taxon>Fungi incertae sedis</taxon>
        <taxon>Zoopagomycota</taxon>
        <taxon>Entomophthoromycotina</taxon>
        <taxon>Basidiobolomycetes</taxon>
        <taxon>Basidiobolales</taxon>
        <taxon>Basidiobolaceae</taxon>
        <taxon>Basidiobolus</taxon>
    </lineage>
</organism>
<dbReference type="Gene3D" id="3.30.559.10">
    <property type="entry name" value="Chloramphenicol acetyltransferase-like domain"/>
    <property type="match status" value="1"/>
</dbReference>
<proteinExistence type="predicted"/>